<keyword evidence="6 8" id="KW-1133">Transmembrane helix</keyword>
<evidence type="ECO:0000313" key="10">
    <source>
        <dbReference type="Proteomes" id="UP000281391"/>
    </source>
</evidence>
<dbReference type="PANTHER" id="PTHR30472">
    <property type="entry name" value="FERRIC ENTEROBACTIN TRANSPORT SYSTEM PERMEASE PROTEIN"/>
    <property type="match status" value="1"/>
</dbReference>
<feature type="transmembrane region" description="Helical" evidence="8">
    <location>
        <begin position="216"/>
        <end position="235"/>
    </location>
</feature>
<feature type="transmembrane region" description="Helical" evidence="8">
    <location>
        <begin position="329"/>
        <end position="347"/>
    </location>
</feature>
<sequence>MFRLTHNGSHSSHPSQERLIFGTTRAFRRRLYGLVLALLTLLLMMALSLSLGAKPIPFTTVLQALNGQCSGVDCTIVTNARLPRTLVGLLAGIALGLAGALMQTLTRNPLADPGILGVNAGAGFAVVLGITLFGAADIDQYLWFAFAGALGATLLVALVGALGRSTLNPIRLTLAGVALGAVLEGMTSGIALLNPQTFDQLRFWQAGSLDIQNMQVVRTVTLPIVLGTLIALWMTKALNSLSMGSELATALGTGIVRTQLLGLLAITLLCGSATAAVGPIAFVGLMMPHVARRLAGSELHWILPWTLVLTPILLLGADLLGRFLVAGELRVSIVTALLGAPVLIALVRQRHMFRRSC</sequence>
<dbReference type="Gene3D" id="1.10.3470.10">
    <property type="entry name" value="ABC transporter involved in vitamin B12 uptake, BtuC"/>
    <property type="match status" value="1"/>
</dbReference>
<evidence type="ECO:0000256" key="4">
    <source>
        <dbReference type="ARBA" id="ARBA00022475"/>
    </source>
</evidence>
<dbReference type="InterPro" id="IPR000522">
    <property type="entry name" value="ABC_transptr_permease_BtuC"/>
</dbReference>
<dbReference type="FunFam" id="1.10.3470.10:FF:000001">
    <property type="entry name" value="Vitamin B12 ABC transporter permease BtuC"/>
    <property type="match status" value="1"/>
</dbReference>
<dbReference type="Pfam" id="PF01032">
    <property type="entry name" value="FecCD"/>
    <property type="match status" value="1"/>
</dbReference>
<evidence type="ECO:0000256" key="3">
    <source>
        <dbReference type="ARBA" id="ARBA00022448"/>
    </source>
</evidence>
<evidence type="ECO:0000256" key="6">
    <source>
        <dbReference type="ARBA" id="ARBA00022989"/>
    </source>
</evidence>
<evidence type="ECO:0000256" key="7">
    <source>
        <dbReference type="ARBA" id="ARBA00023136"/>
    </source>
</evidence>
<dbReference type="CDD" id="cd06550">
    <property type="entry name" value="TM_ABC_iron-siderophores_like"/>
    <property type="match status" value="1"/>
</dbReference>
<keyword evidence="3" id="KW-0813">Transport</keyword>
<feature type="transmembrane region" description="Helical" evidence="8">
    <location>
        <begin position="260"/>
        <end position="287"/>
    </location>
</feature>
<proteinExistence type="inferred from homology"/>
<comment type="subcellular location">
    <subcellularLocation>
        <location evidence="1">Cell membrane</location>
        <topology evidence="1">Multi-pass membrane protein</topology>
    </subcellularLocation>
</comment>
<gene>
    <name evidence="9" type="primary">fepD</name>
    <name evidence="9" type="ORF">NCTC11214_03244</name>
</gene>
<evidence type="ECO:0000256" key="2">
    <source>
        <dbReference type="ARBA" id="ARBA00007935"/>
    </source>
</evidence>
<reference evidence="9 10" key="1">
    <citation type="submission" date="2018-12" db="EMBL/GenBank/DDBJ databases">
        <authorList>
            <consortium name="Pathogen Informatics"/>
        </authorList>
    </citation>
    <scope>NUCLEOTIDE SEQUENCE [LARGE SCALE GENOMIC DNA]</scope>
    <source>
        <strain evidence="9 10">NCTC11214</strain>
    </source>
</reference>
<feature type="transmembrane region" description="Helical" evidence="8">
    <location>
        <begin position="85"/>
        <end position="102"/>
    </location>
</feature>
<feature type="transmembrane region" description="Helical" evidence="8">
    <location>
        <begin position="299"/>
        <end position="317"/>
    </location>
</feature>
<dbReference type="Proteomes" id="UP000281391">
    <property type="component" value="Chromosome"/>
</dbReference>
<protein>
    <submittedName>
        <fullName evidence="9">Ferric enterobactin transport system permease protein fepD</fullName>
    </submittedName>
</protein>
<feature type="transmembrane region" description="Helical" evidence="8">
    <location>
        <begin position="114"/>
        <end position="135"/>
    </location>
</feature>
<dbReference type="KEGG" id="sof:NCTC11214_03244"/>
<dbReference type="PANTHER" id="PTHR30472:SF1">
    <property type="entry name" value="FE(3+) DICITRATE TRANSPORT SYSTEM PERMEASE PROTEIN FECC-RELATED"/>
    <property type="match status" value="1"/>
</dbReference>
<feature type="transmembrane region" description="Helical" evidence="8">
    <location>
        <begin position="31"/>
        <end position="53"/>
    </location>
</feature>
<dbReference type="EMBL" id="LR134117">
    <property type="protein sequence ID" value="VDZ59943.1"/>
    <property type="molecule type" value="Genomic_DNA"/>
</dbReference>
<evidence type="ECO:0000313" key="9">
    <source>
        <dbReference type="EMBL" id="VDZ59943.1"/>
    </source>
</evidence>
<evidence type="ECO:0000256" key="8">
    <source>
        <dbReference type="SAM" id="Phobius"/>
    </source>
</evidence>
<evidence type="ECO:0000256" key="5">
    <source>
        <dbReference type="ARBA" id="ARBA00022692"/>
    </source>
</evidence>
<evidence type="ECO:0000256" key="1">
    <source>
        <dbReference type="ARBA" id="ARBA00004651"/>
    </source>
</evidence>
<organism evidence="9 10">
    <name type="scientific">Serratia odorifera</name>
    <dbReference type="NCBI Taxonomy" id="618"/>
    <lineage>
        <taxon>Bacteria</taxon>
        <taxon>Pseudomonadati</taxon>
        <taxon>Pseudomonadota</taxon>
        <taxon>Gammaproteobacteria</taxon>
        <taxon>Enterobacterales</taxon>
        <taxon>Yersiniaceae</taxon>
        <taxon>Serratia</taxon>
    </lineage>
</organism>
<dbReference type="InterPro" id="IPR037294">
    <property type="entry name" value="ABC_BtuC-like"/>
</dbReference>
<name>A0A447KU35_SEROD</name>
<dbReference type="GO" id="GO:0022857">
    <property type="term" value="F:transmembrane transporter activity"/>
    <property type="evidence" value="ECO:0007669"/>
    <property type="project" value="InterPro"/>
</dbReference>
<dbReference type="RefSeq" id="WP_004960199.1">
    <property type="nucleotide sequence ID" value="NZ_JBGMUT010000002.1"/>
</dbReference>
<keyword evidence="7 8" id="KW-0472">Membrane</keyword>
<dbReference type="SUPFAM" id="SSF81345">
    <property type="entry name" value="ABC transporter involved in vitamin B12 uptake, BtuC"/>
    <property type="match status" value="1"/>
</dbReference>
<feature type="transmembrane region" description="Helical" evidence="8">
    <location>
        <begin position="141"/>
        <end position="162"/>
    </location>
</feature>
<dbReference type="NCBIfam" id="NF007760">
    <property type="entry name" value="PRK10441.1"/>
    <property type="match status" value="1"/>
</dbReference>
<keyword evidence="4" id="KW-1003">Cell membrane</keyword>
<dbReference type="GO" id="GO:0033214">
    <property type="term" value="P:siderophore-iron import into cell"/>
    <property type="evidence" value="ECO:0007669"/>
    <property type="project" value="TreeGrafter"/>
</dbReference>
<comment type="similarity">
    <text evidence="2">Belongs to the binding-protein-dependent transport system permease family. FecCD subfamily.</text>
</comment>
<accession>A0A447KU35</accession>
<keyword evidence="5 8" id="KW-0812">Transmembrane</keyword>
<dbReference type="GO" id="GO:0005886">
    <property type="term" value="C:plasma membrane"/>
    <property type="evidence" value="ECO:0007669"/>
    <property type="project" value="UniProtKB-SubCell"/>
</dbReference>
<dbReference type="AlphaFoldDB" id="A0A447KU35"/>